<evidence type="ECO:0000256" key="5">
    <source>
        <dbReference type="ARBA" id="ARBA00023136"/>
    </source>
</evidence>
<keyword evidence="4 7" id="KW-1133">Transmembrane helix</keyword>
<gene>
    <name evidence="9" type="primary">20211627</name>
    <name evidence="8" type="ORF">HELRODRAFT_190537</name>
</gene>
<dbReference type="CTD" id="20211627"/>
<keyword evidence="5 7" id="KW-0472">Membrane</keyword>
<evidence type="ECO:0000313" key="10">
    <source>
        <dbReference type="Proteomes" id="UP000015101"/>
    </source>
</evidence>
<dbReference type="GO" id="GO:0016247">
    <property type="term" value="F:channel regulator activity"/>
    <property type="evidence" value="ECO:0000318"/>
    <property type="project" value="GO_Central"/>
</dbReference>
<proteinExistence type="inferred from homology"/>
<accession>T1FS30</accession>
<reference evidence="10" key="1">
    <citation type="submission" date="2012-12" db="EMBL/GenBank/DDBJ databases">
        <authorList>
            <person name="Hellsten U."/>
            <person name="Grimwood J."/>
            <person name="Chapman J.A."/>
            <person name="Shapiro H."/>
            <person name="Aerts A."/>
            <person name="Otillar R.P."/>
            <person name="Terry A.Y."/>
            <person name="Boore J.L."/>
            <person name="Simakov O."/>
            <person name="Marletaz F."/>
            <person name="Cho S.-J."/>
            <person name="Edsinger-Gonzales E."/>
            <person name="Havlak P."/>
            <person name="Kuo D.-H."/>
            <person name="Larsson T."/>
            <person name="Lv J."/>
            <person name="Arendt D."/>
            <person name="Savage R."/>
            <person name="Osoegawa K."/>
            <person name="de Jong P."/>
            <person name="Lindberg D.R."/>
            <person name="Seaver E.C."/>
            <person name="Weisblat D.A."/>
            <person name="Putnam N.H."/>
            <person name="Grigoriev I.V."/>
            <person name="Rokhsar D.S."/>
        </authorList>
    </citation>
    <scope>NUCLEOTIDE SEQUENCE</scope>
</reference>
<feature type="transmembrane region" description="Helical" evidence="7">
    <location>
        <begin position="243"/>
        <end position="262"/>
    </location>
</feature>
<evidence type="ECO:0000313" key="9">
    <source>
        <dbReference type="EnsemblMetazoa" id="HelroP190537"/>
    </source>
</evidence>
<dbReference type="Proteomes" id="UP000015101">
    <property type="component" value="Unassembled WGS sequence"/>
</dbReference>
<comment type="subcellular location">
    <subcellularLocation>
        <location evidence="1">Membrane</location>
        <topology evidence="1">Multi-pass membrane protein</topology>
    </subcellularLocation>
</comment>
<dbReference type="PANTHER" id="PTHR12107:SF0">
    <property type="entry name" value="STARGAZIN (MAMMALIAN CALCIUM CHANNEL) HOMOLOG"/>
    <property type="match status" value="1"/>
</dbReference>
<dbReference type="InParanoid" id="T1FS30"/>
<dbReference type="Gene3D" id="1.20.140.150">
    <property type="match status" value="1"/>
</dbReference>
<sequence>MPTITSLLNGKQHGDHKIWKRKLCSPCYVRRGFQEKVPRYKNVQFDGCHFRIFLIARFNTSMESRFNPTFQTLTSLNNKNSITSAASDGDVQPNIKKMTVCIIVDRSRQNSGTGVSLQSLSTSSARPVDPGRCMEGDEEKGCWRNPKALTLATSMCACASFSFLCVAVATDYWLYAEDRIEFTNQTGYYVKTYNGLWRKCTLDVKKSPERNCSYIPYLRYMEREDLKPSESVLRQLSLRRASMFPIASLIILLVGEVACFIGQCTRRNVLTFISGILFVIGGLCTLIGVIVFISAVTEEASSSRPKSTL</sequence>
<evidence type="ECO:0000256" key="7">
    <source>
        <dbReference type="SAM" id="Phobius"/>
    </source>
</evidence>
<dbReference type="EnsemblMetazoa" id="HelroT190537">
    <property type="protein sequence ID" value="HelroP190537"/>
    <property type="gene ID" value="HelroG190537"/>
</dbReference>
<comment type="similarity">
    <text evidence="2">Belongs to the PMP-22/EMP/MP20 family. CACNG subfamily.</text>
</comment>
<keyword evidence="3 7" id="KW-0812">Transmembrane</keyword>
<evidence type="ECO:0000256" key="3">
    <source>
        <dbReference type="ARBA" id="ARBA00022692"/>
    </source>
</evidence>
<feature type="transmembrane region" description="Helical" evidence="7">
    <location>
        <begin position="269"/>
        <end position="296"/>
    </location>
</feature>
<reference evidence="8 10" key="2">
    <citation type="journal article" date="2013" name="Nature">
        <title>Insights into bilaterian evolution from three spiralian genomes.</title>
        <authorList>
            <person name="Simakov O."/>
            <person name="Marletaz F."/>
            <person name="Cho S.J."/>
            <person name="Edsinger-Gonzales E."/>
            <person name="Havlak P."/>
            <person name="Hellsten U."/>
            <person name="Kuo D.H."/>
            <person name="Larsson T."/>
            <person name="Lv J."/>
            <person name="Arendt D."/>
            <person name="Savage R."/>
            <person name="Osoegawa K."/>
            <person name="de Jong P."/>
            <person name="Grimwood J."/>
            <person name="Chapman J.A."/>
            <person name="Shapiro H."/>
            <person name="Aerts A."/>
            <person name="Otillar R.P."/>
            <person name="Terry A.Y."/>
            <person name="Boore J.L."/>
            <person name="Grigoriev I.V."/>
            <person name="Lindberg D.R."/>
            <person name="Seaver E.C."/>
            <person name="Weisblat D.A."/>
            <person name="Putnam N.H."/>
            <person name="Rokhsar D.S."/>
        </authorList>
    </citation>
    <scope>NUCLEOTIDE SEQUENCE</scope>
</reference>
<dbReference type="EMBL" id="KB095959">
    <property type="protein sequence ID" value="ESO09520.1"/>
    <property type="molecule type" value="Genomic_DNA"/>
</dbReference>
<evidence type="ECO:0000256" key="4">
    <source>
        <dbReference type="ARBA" id="ARBA00022989"/>
    </source>
</evidence>
<dbReference type="GO" id="GO:0032281">
    <property type="term" value="C:AMPA glutamate receptor complex"/>
    <property type="evidence" value="ECO:0000318"/>
    <property type="project" value="GO_Central"/>
</dbReference>
<evidence type="ECO:0000313" key="8">
    <source>
        <dbReference type="EMBL" id="ESO09520.1"/>
    </source>
</evidence>
<dbReference type="GO" id="GO:0019226">
    <property type="term" value="P:transmission of nerve impulse"/>
    <property type="evidence" value="ECO:0000318"/>
    <property type="project" value="GO_Central"/>
</dbReference>
<reference evidence="9" key="3">
    <citation type="submission" date="2015-06" db="UniProtKB">
        <authorList>
            <consortium name="EnsemblMetazoa"/>
        </authorList>
    </citation>
    <scope>IDENTIFICATION</scope>
</reference>
<dbReference type="InterPro" id="IPR004031">
    <property type="entry name" value="PMP22/EMP/MP20/Claudin"/>
</dbReference>
<keyword evidence="10" id="KW-1185">Reference proteome</keyword>
<dbReference type="InterPro" id="IPR051072">
    <property type="entry name" value="CACNG_subunit"/>
</dbReference>
<dbReference type="PRINTS" id="PR01792">
    <property type="entry name" value="VDCCGAMMA"/>
</dbReference>
<dbReference type="STRING" id="6412.T1FS30"/>
<dbReference type="AlphaFoldDB" id="T1FS30"/>
<name>T1FS30_HELRO</name>
<dbReference type="HOGENOM" id="CLU_901865_0_0_1"/>
<dbReference type="GO" id="GO:0005245">
    <property type="term" value="F:voltage-gated calcium channel activity"/>
    <property type="evidence" value="ECO:0000318"/>
    <property type="project" value="GO_Central"/>
</dbReference>
<dbReference type="InterPro" id="IPR008368">
    <property type="entry name" value="VDCC_gsu"/>
</dbReference>
<dbReference type="EMBL" id="AMQM01002981">
    <property type="status" value="NOT_ANNOTATED_CDS"/>
    <property type="molecule type" value="Genomic_DNA"/>
</dbReference>
<evidence type="ECO:0000256" key="2">
    <source>
        <dbReference type="ARBA" id="ARBA00007111"/>
    </source>
</evidence>
<organism evidence="9 10">
    <name type="scientific">Helobdella robusta</name>
    <name type="common">Californian leech</name>
    <dbReference type="NCBI Taxonomy" id="6412"/>
    <lineage>
        <taxon>Eukaryota</taxon>
        <taxon>Metazoa</taxon>
        <taxon>Spiralia</taxon>
        <taxon>Lophotrochozoa</taxon>
        <taxon>Annelida</taxon>
        <taxon>Clitellata</taxon>
        <taxon>Hirudinea</taxon>
        <taxon>Rhynchobdellida</taxon>
        <taxon>Glossiphoniidae</taxon>
        <taxon>Helobdella</taxon>
    </lineage>
</organism>
<dbReference type="KEGG" id="hro:HELRODRAFT_190537"/>
<dbReference type="GO" id="GO:0098970">
    <property type="term" value="P:postsynaptic neurotransmitter receptor diffusion trapping"/>
    <property type="evidence" value="ECO:0000318"/>
    <property type="project" value="GO_Central"/>
</dbReference>
<feature type="region of interest" description="Disordered" evidence="6">
    <location>
        <begin position="112"/>
        <end position="131"/>
    </location>
</feature>
<feature type="compositionally biased region" description="Polar residues" evidence="6">
    <location>
        <begin position="112"/>
        <end position="125"/>
    </location>
</feature>
<evidence type="ECO:0008006" key="11">
    <source>
        <dbReference type="Google" id="ProtNLM"/>
    </source>
</evidence>
<dbReference type="GO" id="GO:0098839">
    <property type="term" value="C:postsynaptic density membrane"/>
    <property type="evidence" value="ECO:0000318"/>
    <property type="project" value="GO_Central"/>
</dbReference>
<dbReference type="PANTHER" id="PTHR12107">
    <property type="entry name" value="VOLTAGE-DEPENDENT CALCIUM CHANNEL GAMMA SUBUNIT"/>
    <property type="match status" value="1"/>
</dbReference>
<dbReference type="GO" id="GO:0051968">
    <property type="term" value="P:positive regulation of synaptic transmission, glutamatergic"/>
    <property type="evidence" value="ECO:0000318"/>
    <property type="project" value="GO_Central"/>
</dbReference>
<evidence type="ECO:0000256" key="1">
    <source>
        <dbReference type="ARBA" id="ARBA00004141"/>
    </source>
</evidence>
<dbReference type="RefSeq" id="XP_009012613.1">
    <property type="nucleotide sequence ID" value="XM_009014365.1"/>
</dbReference>
<dbReference type="OrthoDB" id="9990458at2759"/>
<protein>
    <recommendedName>
        <fullName evidence="11">Voltage-dependent calcium channel gamma-5 subunit</fullName>
    </recommendedName>
</protein>
<evidence type="ECO:0000256" key="6">
    <source>
        <dbReference type="SAM" id="MobiDB-lite"/>
    </source>
</evidence>
<dbReference type="GeneID" id="20211627"/>
<dbReference type="Pfam" id="PF13903">
    <property type="entry name" value="Claudin_2"/>
    <property type="match status" value="1"/>
</dbReference>